<proteinExistence type="predicted"/>
<name>A0A9D1QU04_9LACO</name>
<dbReference type="Proteomes" id="UP000886822">
    <property type="component" value="Unassembled WGS sequence"/>
</dbReference>
<evidence type="ECO:0000313" key="1">
    <source>
        <dbReference type="EMBL" id="HIW72649.1"/>
    </source>
</evidence>
<evidence type="ECO:0000313" key="2">
    <source>
        <dbReference type="Proteomes" id="UP000886822"/>
    </source>
</evidence>
<protein>
    <submittedName>
        <fullName evidence="1">Uncharacterized protein</fullName>
    </submittedName>
</protein>
<gene>
    <name evidence="1" type="ORF">H9875_08505</name>
</gene>
<organism evidence="1 2">
    <name type="scientific">Candidatus Levilactobacillus faecigallinarum</name>
    <dbReference type="NCBI Taxonomy" id="2838638"/>
    <lineage>
        <taxon>Bacteria</taxon>
        <taxon>Bacillati</taxon>
        <taxon>Bacillota</taxon>
        <taxon>Bacilli</taxon>
        <taxon>Lactobacillales</taxon>
        <taxon>Lactobacillaceae</taxon>
        <taxon>Levilactobacillus</taxon>
    </lineage>
</organism>
<accession>A0A9D1QU04</accession>
<comment type="caution">
    <text evidence="1">The sequence shown here is derived from an EMBL/GenBank/DDBJ whole genome shotgun (WGS) entry which is preliminary data.</text>
</comment>
<sequence>MQDEHGSSQANVVQFNLKDVSGKYLGIALRETHTRDVYWRGIGFFIPDGGNLIKVPLDELEEIDE</sequence>
<dbReference type="EMBL" id="DXGJ01000065">
    <property type="protein sequence ID" value="HIW72649.1"/>
    <property type="molecule type" value="Genomic_DNA"/>
</dbReference>
<dbReference type="AlphaFoldDB" id="A0A9D1QU04"/>
<reference evidence="1" key="2">
    <citation type="submission" date="2021-04" db="EMBL/GenBank/DDBJ databases">
        <authorList>
            <person name="Gilroy R."/>
        </authorList>
    </citation>
    <scope>NUCLEOTIDE SEQUENCE</scope>
    <source>
        <strain evidence="1">CHK173-259</strain>
    </source>
</reference>
<reference evidence="1" key="1">
    <citation type="journal article" date="2021" name="PeerJ">
        <title>Extensive microbial diversity within the chicken gut microbiome revealed by metagenomics and culture.</title>
        <authorList>
            <person name="Gilroy R."/>
            <person name="Ravi A."/>
            <person name="Getino M."/>
            <person name="Pursley I."/>
            <person name="Horton D.L."/>
            <person name="Alikhan N.F."/>
            <person name="Baker D."/>
            <person name="Gharbi K."/>
            <person name="Hall N."/>
            <person name="Watson M."/>
            <person name="Adriaenssens E.M."/>
            <person name="Foster-Nyarko E."/>
            <person name="Jarju S."/>
            <person name="Secka A."/>
            <person name="Antonio M."/>
            <person name="Oren A."/>
            <person name="Chaudhuri R.R."/>
            <person name="La Ragione R."/>
            <person name="Hildebrand F."/>
            <person name="Pallen M.J."/>
        </authorList>
    </citation>
    <scope>NUCLEOTIDE SEQUENCE</scope>
    <source>
        <strain evidence="1">CHK173-259</strain>
    </source>
</reference>